<keyword evidence="2" id="KW-1185">Reference proteome</keyword>
<sequence>MPAQDSSSAVPKRSATGHHDLLPASESHINLSDVPLVPTRSFIGFTFGRGTVIWRIWPAVLMHTVFAAVVVTVSMKTQYKLDVPNVLLTLLGVVIGFVISYRASSGYDRYWQGRSCWSEVMRTSRTCARLIWFHVPLSFSPPMSNSSQSASKDGRQENEGGDQEGESREKEVHRIMAEKRMALDLVEGFSVALKHHLRGEMGMYYEDLYPLVKPLHEHANRSTTSNGKLPIQGSSNLASPVSAGDISQLIDPIIPPINSYRTLSTRVSRMSSVDSHHSSISDEAQPLLPNSLLQKRRYKGIMESIAGDLIPFNGFLQSTAKFLRLKGVHGDVTLADDIERGTLSRTHCKHRPKIAGGGENIPLEVLRALSCWLSVIENRGSVYGSTLGGLFGCISSFEDNLAALERILTTPLPFVFATHIRHTVWLYLFALPFQLIDQFGWYTIPGVCIAAFIYLGFIATGEEIEQPFGYDDNDLDIDLFCHAVIHADIEHVKRIPWKNVWLGPPHPIPPVDPIQGGKHGRIEELFGRSR</sequence>
<dbReference type="EMBL" id="MU274907">
    <property type="protein sequence ID" value="KAI0090860.1"/>
    <property type="molecule type" value="Genomic_DNA"/>
</dbReference>
<evidence type="ECO:0000313" key="2">
    <source>
        <dbReference type="Proteomes" id="UP001055072"/>
    </source>
</evidence>
<organism evidence="1 2">
    <name type="scientific">Irpex rosettiformis</name>
    <dbReference type="NCBI Taxonomy" id="378272"/>
    <lineage>
        <taxon>Eukaryota</taxon>
        <taxon>Fungi</taxon>
        <taxon>Dikarya</taxon>
        <taxon>Basidiomycota</taxon>
        <taxon>Agaricomycotina</taxon>
        <taxon>Agaricomycetes</taxon>
        <taxon>Polyporales</taxon>
        <taxon>Irpicaceae</taxon>
        <taxon>Irpex</taxon>
    </lineage>
</organism>
<reference evidence="1" key="1">
    <citation type="journal article" date="2021" name="Environ. Microbiol.">
        <title>Gene family expansions and transcriptome signatures uncover fungal adaptations to wood decay.</title>
        <authorList>
            <person name="Hage H."/>
            <person name="Miyauchi S."/>
            <person name="Viragh M."/>
            <person name="Drula E."/>
            <person name="Min B."/>
            <person name="Chaduli D."/>
            <person name="Navarro D."/>
            <person name="Favel A."/>
            <person name="Norest M."/>
            <person name="Lesage-Meessen L."/>
            <person name="Balint B."/>
            <person name="Merenyi Z."/>
            <person name="de Eugenio L."/>
            <person name="Morin E."/>
            <person name="Martinez A.T."/>
            <person name="Baldrian P."/>
            <person name="Stursova M."/>
            <person name="Martinez M.J."/>
            <person name="Novotny C."/>
            <person name="Magnuson J.K."/>
            <person name="Spatafora J.W."/>
            <person name="Maurice S."/>
            <person name="Pangilinan J."/>
            <person name="Andreopoulos W."/>
            <person name="LaButti K."/>
            <person name="Hundley H."/>
            <person name="Na H."/>
            <person name="Kuo A."/>
            <person name="Barry K."/>
            <person name="Lipzen A."/>
            <person name="Henrissat B."/>
            <person name="Riley R."/>
            <person name="Ahrendt S."/>
            <person name="Nagy L.G."/>
            <person name="Grigoriev I.V."/>
            <person name="Martin F."/>
            <person name="Rosso M.N."/>
        </authorList>
    </citation>
    <scope>NUCLEOTIDE SEQUENCE</scope>
    <source>
        <strain evidence="1">CBS 384.51</strain>
    </source>
</reference>
<evidence type="ECO:0000313" key="1">
    <source>
        <dbReference type="EMBL" id="KAI0090860.1"/>
    </source>
</evidence>
<gene>
    <name evidence="1" type="ORF">BDY19DRAFT_741678</name>
</gene>
<dbReference type="Proteomes" id="UP001055072">
    <property type="component" value="Unassembled WGS sequence"/>
</dbReference>
<name>A0ACB8U9E2_9APHY</name>
<accession>A0ACB8U9E2</accession>
<proteinExistence type="predicted"/>
<comment type="caution">
    <text evidence="1">The sequence shown here is derived from an EMBL/GenBank/DDBJ whole genome shotgun (WGS) entry which is preliminary data.</text>
</comment>
<protein>
    <submittedName>
        <fullName evidence="1">Bestrophin, RFP-TM, chloride channel-domain-containing protein</fullName>
    </submittedName>
</protein>